<proteinExistence type="predicted"/>
<sequence length="75" mass="8146">MGKRTRRRMSKSLVHRACAAPLSGSPSAWPSTGAPPRRTHASPTRGTPPTGFWKPSPERSMRSSSSGCRRCVRPS</sequence>
<protein>
    <submittedName>
        <fullName evidence="2">Putative secreted protein</fullName>
    </submittedName>
</protein>
<dbReference type="AlphaFoldDB" id="A0A6B0U2E2"/>
<evidence type="ECO:0000256" key="1">
    <source>
        <dbReference type="SAM" id="MobiDB-lite"/>
    </source>
</evidence>
<name>A0A6B0U2E2_IXORI</name>
<reference evidence="2" key="1">
    <citation type="submission" date="2019-12" db="EMBL/GenBank/DDBJ databases">
        <title>An insight into the sialome of adult female Ixodes ricinus ticks feeding for 6 days.</title>
        <authorList>
            <person name="Perner J."/>
            <person name="Ribeiro J.M.C."/>
        </authorList>
    </citation>
    <scope>NUCLEOTIDE SEQUENCE</scope>
    <source>
        <strain evidence="2">Semi-engorged</strain>
        <tissue evidence="2">Salivary glands</tissue>
    </source>
</reference>
<dbReference type="EMBL" id="GIFC01001264">
    <property type="protein sequence ID" value="MXU83347.1"/>
    <property type="molecule type" value="Transcribed_RNA"/>
</dbReference>
<organism evidence="2">
    <name type="scientific">Ixodes ricinus</name>
    <name type="common">Common tick</name>
    <name type="synonym">Acarus ricinus</name>
    <dbReference type="NCBI Taxonomy" id="34613"/>
    <lineage>
        <taxon>Eukaryota</taxon>
        <taxon>Metazoa</taxon>
        <taxon>Ecdysozoa</taxon>
        <taxon>Arthropoda</taxon>
        <taxon>Chelicerata</taxon>
        <taxon>Arachnida</taxon>
        <taxon>Acari</taxon>
        <taxon>Parasitiformes</taxon>
        <taxon>Ixodida</taxon>
        <taxon>Ixodoidea</taxon>
        <taxon>Ixodidae</taxon>
        <taxon>Ixodinae</taxon>
        <taxon>Ixodes</taxon>
    </lineage>
</organism>
<feature type="compositionally biased region" description="Basic residues" evidence="1">
    <location>
        <begin position="1"/>
        <end position="14"/>
    </location>
</feature>
<feature type="region of interest" description="Disordered" evidence="1">
    <location>
        <begin position="1"/>
        <end position="75"/>
    </location>
</feature>
<evidence type="ECO:0000313" key="2">
    <source>
        <dbReference type="EMBL" id="MXU83347.1"/>
    </source>
</evidence>
<accession>A0A6B0U2E2</accession>